<evidence type="ECO:0000313" key="5">
    <source>
        <dbReference type="Proteomes" id="UP000216411"/>
    </source>
</evidence>
<dbReference type="Gene3D" id="1.20.144.10">
    <property type="entry name" value="Phosphatidic acid phosphatase type 2/haloperoxidase"/>
    <property type="match status" value="1"/>
</dbReference>
<feature type="transmembrane region" description="Helical" evidence="1">
    <location>
        <begin position="194"/>
        <end position="211"/>
    </location>
</feature>
<feature type="transmembrane region" description="Helical" evidence="1">
    <location>
        <begin position="105"/>
        <end position="123"/>
    </location>
</feature>
<dbReference type="EMBL" id="NOKA02000027">
    <property type="protein sequence ID" value="RDY30830.1"/>
    <property type="molecule type" value="Genomic_DNA"/>
</dbReference>
<dbReference type="GO" id="GO:0016020">
    <property type="term" value="C:membrane"/>
    <property type="evidence" value="ECO:0007669"/>
    <property type="project" value="UniProtKB-SubCell"/>
</dbReference>
<dbReference type="RefSeq" id="WP_094378031.1">
    <property type="nucleotide sequence ID" value="NZ_NOKA02000027.1"/>
</dbReference>
<reference evidence="4" key="3">
    <citation type="submission" date="2018-07" db="EMBL/GenBank/DDBJ databases">
        <authorList>
            <person name="Quirk P.G."/>
            <person name="Krulwich T.A."/>
        </authorList>
    </citation>
    <scope>NUCLEOTIDE SEQUENCE</scope>
    <source>
        <strain evidence="4">CCRI-19302</strain>
    </source>
</reference>
<name>A0A255IAB9_9FIRM</name>
<reference evidence="4 5" key="1">
    <citation type="journal article" date="2017" name="Genome Announc.">
        <title>Draft Genome Sequence of a Sporulating and Motile Strain of Lachnotalea glycerini Isolated from Water in Quebec City, Canada.</title>
        <authorList>
            <person name="Maheux A.F."/>
            <person name="Boudreau D.K."/>
            <person name="Berube E."/>
            <person name="Boissinot M."/>
            <person name="Raymond F."/>
            <person name="Brodeur S."/>
            <person name="Corbeil J."/>
            <person name="Isabel S."/>
            <person name="Omar R.F."/>
            <person name="Bergeron M.G."/>
        </authorList>
    </citation>
    <scope>NUCLEOTIDE SEQUENCE [LARGE SCALE GENOMIC DNA]</scope>
    <source>
        <strain evidence="4 5">CCRI-19302</strain>
    </source>
</reference>
<evidence type="ECO:0000259" key="2">
    <source>
        <dbReference type="Pfam" id="PF14378"/>
    </source>
</evidence>
<keyword evidence="1" id="KW-0472">Membrane</keyword>
<dbReference type="Proteomes" id="UP000247523">
    <property type="component" value="Unassembled WGS sequence"/>
</dbReference>
<feature type="transmembrane region" description="Helical" evidence="1">
    <location>
        <begin position="64"/>
        <end position="84"/>
    </location>
</feature>
<reference evidence="3 6" key="2">
    <citation type="submission" date="2018-05" db="EMBL/GenBank/DDBJ databases">
        <title>Genomic Encyclopedia of Type Strains, Phase IV (KMG-IV): sequencing the most valuable type-strain genomes for metagenomic binning, comparative biology and taxonomic classification.</title>
        <authorList>
            <person name="Goeker M."/>
        </authorList>
    </citation>
    <scope>NUCLEOTIDE SEQUENCE [LARGE SCALE GENOMIC DNA]</scope>
    <source>
        <strain evidence="3 6">DSM 28816</strain>
    </source>
</reference>
<dbReference type="Pfam" id="PF14378">
    <property type="entry name" value="PAP2_3"/>
    <property type="match status" value="1"/>
</dbReference>
<dbReference type="OrthoDB" id="9790723at2"/>
<sequence>MKNDTVLGKRYKKRIGKWIPMYGILSLIGCFAINSFVYTGTQLLMKDAQHHNLTSSIDTKIPFIKEWIVIYLICYLFWIINYILIAREGLESWYRFATADLMSRLICGMFFILLPTTIIRPQVSGNDFFSWLVRLVYQLDRPTNLFPSIHCLVSWFCFIGIRKSVRISKWYKLFSCIFAILVCVSTQFTKQHYLMDIVGGILLAELCYYITNHTQLYLYIERIFEWIGQKVFGEAYYNE</sequence>
<organism evidence="4 5">
    <name type="scientific">Lachnotalea glycerini</name>
    <dbReference type="NCBI Taxonomy" id="1763509"/>
    <lineage>
        <taxon>Bacteria</taxon>
        <taxon>Bacillati</taxon>
        <taxon>Bacillota</taxon>
        <taxon>Clostridia</taxon>
        <taxon>Lachnospirales</taxon>
        <taxon>Lachnospiraceae</taxon>
        <taxon>Lachnotalea</taxon>
    </lineage>
</organism>
<dbReference type="Proteomes" id="UP000216411">
    <property type="component" value="Unassembled WGS sequence"/>
</dbReference>
<dbReference type="InterPro" id="IPR036938">
    <property type="entry name" value="PAP2/HPO_sf"/>
</dbReference>
<dbReference type="InterPro" id="IPR026841">
    <property type="entry name" value="Aur1/Ipt1"/>
</dbReference>
<feature type="transmembrane region" description="Helical" evidence="1">
    <location>
        <begin position="143"/>
        <end position="161"/>
    </location>
</feature>
<feature type="domain" description="Inositolphosphotransferase Aur1/Ipt1" evidence="2">
    <location>
        <begin position="74"/>
        <end position="209"/>
    </location>
</feature>
<evidence type="ECO:0000313" key="4">
    <source>
        <dbReference type="EMBL" id="RDY30830.1"/>
    </source>
</evidence>
<evidence type="ECO:0000313" key="6">
    <source>
        <dbReference type="Proteomes" id="UP000247523"/>
    </source>
</evidence>
<protein>
    <submittedName>
        <fullName evidence="3">PAP2 superfamily protein</fullName>
    </submittedName>
    <submittedName>
        <fullName evidence="4">Phosphatase PAP2 family protein</fullName>
    </submittedName>
</protein>
<gene>
    <name evidence="3" type="ORF">C8E03_12214</name>
    <name evidence="4" type="ORF">CG710_012660</name>
</gene>
<keyword evidence="5" id="KW-1185">Reference proteome</keyword>
<dbReference type="PROSITE" id="PS51257">
    <property type="entry name" value="PROKAR_LIPOPROTEIN"/>
    <property type="match status" value="1"/>
</dbReference>
<keyword evidence="1" id="KW-1133">Transmembrane helix</keyword>
<evidence type="ECO:0000313" key="3">
    <source>
        <dbReference type="EMBL" id="PXV84756.1"/>
    </source>
</evidence>
<feature type="transmembrane region" description="Helical" evidence="1">
    <location>
        <begin position="170"/>
        <end position="188"/>
    </location>
</feature>
<comment type="caution">
    <text evidence="4">The sequence shown here is derived from an EMBL/GenBank/DDBJ whole genome shotgun (WGS) entry which is preliminary data.</text>
</comment>
<accession>A0A255IAB9</accession>
<feature type="transmembrane region" description="Helical" evidence="1">
    <location>
        <begin position="21"/>
        <end position="44"/>
    </location>
</feature>
<dbReference type="AlphaFoldDB" id="A0A255IAB9"/>
<proteinExistence type="predicted"/>
<dbReference type="SUPFAM" id="SSF48317">
    <property type="entry name" value="Acid phosphatase/Vanadium-dependent haloperoxidase"/>
    <property type="match status" value="1"/>
</dbReference>
<keyword evidence="1" id="KW-0812">Transmembrane</keyword>
<evidence type="ECO:0000256" key="1">
    <source>
        <dbReference type="SAM" id="Phobius"/>
    </source>
</evidence>
<dbReference type="EMBL" id="QICS01000022">
    <property type="protein sequence ID" value="PXV84756.1"/>
    <property type="molecule type" value="Genomic_DNA"/>
</dbReference>